<dbReference type="AlphaFoldDB" id="A0AA86JGC5"/>
<feature type="domain" description="Serine aminopeptidase S33" evidence="1">
    <location>
        <begin position="30"/>
        <end position="157"/>
    </location>
</feature>
<keyword evidence="2" id="KW-0378">Hydrolase</keyword>
<evidence type="ECO:0000259" key="1">
    <source>
        <dbReference type="Pfam" id="PF12146"/>
    </source>
</evidence>
<reference evidence="2 3" key="1">
    <citation type="submission" date="2023-10" db="EMBL/GenBank/DDBJ databases">
        <title>Complete Genome Sequence of Limnobacter thiooxidans CS-K2T, Isolated from freshwater lake sediments in Bavaria, Germany.</title>
        <authorList>
            <person name="Naruki M."/>
            <person name="Watanabe A."/>
            <person name="Warashina T."/>
            <person name="Morita T."/>
            <person name="Arakawa K."/>
        </authorList>
    </citation>
    <scope>NUCLEOTIDE SEQUENCE [LARGE SCALE GENOMIC DNA]</scope>
    <source>
        <strain evidence="2 3">CS-K2</strain>
    </source>
</reference>
<organism evidence="2 3">
    <name type="scientific">Limnobacter thiooxidans</name>
    <dbReference type="NCBI Taxonomy" id="131080"/>
    <lineage>
        <taxon>Bacteria</taxon>
        <taxon>Pseudomonadati</taxon>
        <taxon>Pseudomonadota</taxon>
        <taxon>Betaproteobacteria</taxon>
        <taxon>Burkholderiales</taxon>
        <taxon>Burkholderiaceae</taxon>
        <taxon>Limnobacter</taxon>
    </lineage>
</organism>
<dbReference type="Proteomes" id="UP001329151">
    <property type="component" value="Chromosome"/>
</dbReference>
<dbReference type="Pfam" id="PF12146">
    <property type="entry name" value="Hydrolase_4"/>
    <property type="match status" value="1"/>
</dbReference>
<name>A0AA86JGC5_9BURK</name>
<dbReference type="InterPro" id="IPR029058">
    <property type="entry name" value="AB_hydrolase_fold"/>
</dbReference>
<dbReference type="KEGG" id="lto:RGQ30_20720"/>
<dbReference type="SUPFAM" id="SSF53474">
    <property type="entry name" value="alpha/beta-Hydrolases"/>
    <property type="match status" value="1"/>
</dbReference>
<keyword evidence="3" id="KW-1185">Reference proteome</keyword>
<sequence>MNRSFEVEIPASGQNLAGTFFPAQQDLGNQAVLLCPATGITQRFYFSFASWLSEQGFSVLVFDYRGIGRSLAESHVRHSTAKKQDWGLLDMPAALDFLLALTGQKAALLIGHSVGGQLFGLMHNHARLRGVLAVAASSGYVKNIRQDKRTAAKLMLSCVIPLSAMLLGYIPAKKLGWGENLPKAVGLQWAKWCSSPGYVENDFDGEIPHHWYKQFKAPIVFLHAADDEIATKENVLDIMRLFEVAKKKRIFIDPNQIGLDTLGHVDLFRARNQSVWPLLLAQIKELA</sequence>
<dbReference type="InterPro" id="IPR017208">
    <property type="entry name" value="UCP037442_abhydr"/>
</dbReference>
<dbReference type="InterPro" id="IPR022742">
    <property type="entry name" value="Hydrolase_4"/>
</dbReference>
<dbReference type="GO" id="GO:0016787">
    <property type="term" value="F:hydrolase activity"/>
    <property type="evidence" value="ECO:0007669"/>
    <property type="project" value="UniProtKB-KW"/>
</dbReference>
<accession>A0AA86JGC5</accession>
<dbReference type="Gene3D" id="3.40.50.1820">
    <property type="entry name" value="alpha/beta hydrolase"/>
    <property type="match status" value="1"/>
</dbReference>
<proteinExistence type="predicted"/>
<evidence type="ECO:0000313" key="3">
    <source>
        <dbReference type="Proteomes" id="UP001329151"/>
    </source>
</evidence>
<dbReference type="RefSeq" id="WP_130555966.1">
    <property type="nucleotide sequence ID" value="NZ_AP028947.1"/>
</dbReference>
<gene>
    <name evidence="2" type="ORF">RGQ30_20720</name>
</gene>
<dbReference type="PIRSF" id="PIRSF037442">
    <property type="entry name" value="UCP037442_abhydr"/>
    <property type="match status" value="1"/>
</dbReference>
<dbReference type="EMBL" id="AP028947">
    <property type="protein sequence ID" value="BET26571.1"/>
    <property type="molecule type" value="Genomic_DNA"/>
</dbReference>
<evidence type="ECO:0000313" key="2">
    <source>
        <dbReference type="EMBL" id="BET26571.1"/>
    </source>
</evidence>
<protein>
    <submittedName>
        <fullName evidence="2">Alpha/beta fold hydrolase</fullName>
    </submittedName>
</protein>